<evidence type="ECO:0000313" key="1">
    <source>
        <dbReference type="EMBL" id="KAI4370748.1"/>
    </source>
</evidence>
<sequence length="112" mass="12827">MAKDYAAYLQGACPEISFKFNPELMIYTMTEQHPYVMDNHYYKNVRKGMGFLAKDQALYSSNETQDIVDTMARDEGAFQKGFGKAMIKMSVLGVKTGSEEQIRRDCRVFSIE</sequence>
<dbReference type="Proteomes" id="UP001057402">
    <property type="component" value="Chromosome 5"/>
</dbReference>
<protein>
    <submittedName>
        <fullName evidence="1">Uncharacterized protein</fullName>
    </submittedName>
</protein>
<reference evidence="2" key="1">
    <citation type="journal article" date="2023" name="Front. Plant Sci.">
        <title>Chromosomal-level genome assembly of Melastoma candidum provides insights into trichome evolution.</title>
        <authorList>
            <person name="Zhong Y."/>
            <person name="Wu W."/>
            <person name="Sun C."/>
            <person name="Zou P."/>
            <person name="Liu Y."/>
            <person name="Dai S."/>
            <person name="Zhou R."/>
        </authorList>
    </citation>
    <scope>NUCLEOTIDE SEQUENCE [LARGE SCALE GENOMIC DNA]</scope>
</reference>
<accession>A0ACB9QWU9</accession>
<organism evidence="1 2">
    <name type="scientific">Melastoma candidum</name>
    <dbReference type="NCBI Taxonomy" id="119954"/>
    <lineage>
        <taxon>Eukaryota</taxon>
        <taxon>Viridiplantae</taxon>
        <taxon>Streptophyta</taxon>
        <taxon>Embryophyta</taxon>
        <taxon>Tracheophyta</taxon>
        <taxon>Spermatophyta</taxon>
        <taxon>Magnoliopsida</taxon>
        <taxon>eudicotyledons</taxon>
        <taxon>Gunneridae</taxon>
        <taxon>Pentapetalae</taxon>
        <taxon>rosids</taxon>
        <taxon>malvids</taxon>
        <taxon>Myrtales</taxon>
        <taxon>Melastomataceae</taxon>
        <taxon>Melastomatoideae</taxon>
        <taxon>Melastomateae</taxon>
        <taxon>Melastoma</taxon>
    </lineage>
</organism>
<name>A0ACB9QWU9_9MYRT</name>
<proteinExistence type="predicted"/>
<gene>
    <name evidence="1" type="ORF">MLD38_019062</name>
</gene>
<comment type="caution">
    <text evidence="1">The sequence shown here is derived from an EMBL/GenBank/DDBJ whole genome shotgun (WGS) entry which is preliminary data.</text>
</comment>
<evidence type="ECO:0000313" key="2">
    <source>
        <dbReference type="Proteomes" id="UP001057402"/>
    </source>
</evidence>
<keyword evidence="2" id="KW-1185">Reference proteome</keyword>
<dbReference type="EMBL" id="CM042884">
    <property type="protein sequence ID" value="KAI4370748.1"/>
    <property type="molecule type" value="Genomic_DNA"/>
</dbReference>